<comment type="caution">
    <text evidence="1">The sequence shown here is derived from an EMBL/GenBank/DDBJ whole genome shotgun (WGS) entry which is preliminary data.</text>
</comment>
<organism evidence="1 2">
    <name type="scientific">Chiloscyllium punctatum</name>
    <name type="common">Brownbanded bambooshark</name>
    <name type="synonym">Hemiscyllium punctatum</name>
    <dbReference type="NCBI Taxonomy" id="137246"/>
    <lineage>
        <taxon>Eukaryota</taxon>
        <taxon>Metazoa</taxon>
        <taxon>Chordata</taxon>
        <taxon>Craniata</taxon>
        <taxon>Vertebrata</taxon>
        <taxon>Chondrichthyes</taxon>
        <taxon>Elasmobranchii</taxon>
        <taxon>Galeomorphii</taxon>
        <taxon>Galeoidea</taxon>
        <taxon>Orectolobiformes</taxon>
        <taxon>Hemiscylliidae</taxon>
        <taxon>Chiloscyllium</taxon>
    </lineage>
</organism>
<reference evidence="1 2" key="1">
    <citation type="journal article" date="2018" name="Nat. Ecol. Evol.">
        <title>Shark genomes provide insights into elasmobranch evolution and the origin of vertebrates.</title>
        <authorList>
            <person name="Hara Y"/>
            <person name="Yamaguchi K"/>
            <person name="Onimaru K"/>
            <person name="Kadota M"/>
            <person name="Koyanagi M"/>
            <person name="Keeley SD"/>
            <person name="Tatsumi K"/>
            <person name="Tanaka K"/>
            <person name="Motone F"/>
            <person name="Kageyama Y"/>
            <person name="Nozu R"/>
            <person name="Adachi N"/>
            <person name="Nishimura O"/>
            <person name="Nakagawa R"/>
            <person name="Tanegashima C"/>
            <person name="Kiyatake I"/>
            <person name="Matsumoto R"/>
            <person name="Murakumo K"/>
            <person name="Nishida K"/>
            <person name="Terakita A"/>
            <person name="Kuratani S"/>
            <person name="Sato K"/>
            <person name="Hyodo S Kuraku.S."/>
        </authorList>
    </citation>
    <scope>NUCLEOTIDE SEQUENCE [LARGE SCALE GENOMIC DNA]</scope>
</reference>
<evidence type="ECO:0000313" key="2">
    <source>
        <dbReference type="Proteomes" id="UP000287033"/>
    </source>
</evidence>
<dbReference type="EMBL" id="BEZZ01099493">
    <property type="protein sequence ID" value="GCC43020.1"/>
    <property type="molecule type" value="Genomic_DNA"/>
</dbReference>
<sequence length="99" mass="10431">MKLWEHQPGAAHGDIRLRKKKILGAQEAMHVGTHRSDGARFSATMSPAECYEAYSSFALGKAESETGPAIGSAASLTCARGRVSASGLLRGVWGRTGQS</sequence>
<gene>
    <name evidence="1" type="ORF">chiPu_0027275</name>
</gene>
<accession>A0A401TK35</accession>
<protein>
    <submittedName>
        <fullName evidence="1">Uncharacterized protein</fullName>
    </submittedName>
</protein>
<proteinExistence type="predicted"/>
<evidence type="ECO:0000313" key="1">
    <source>
        <dbReference type="EMBL" id="GCC43020.1"/>
    </source>
</evidence>
<name>A0A401TK35_CHIPU</name>
<keyword evidence="2" id="KW-1185">Reference proteome</keyword>
<dbReference type="AlphaFoldDB" id="A0A401TK35"/>
<dbReference type="Proteomes" id="UP000287033">
    <property type="component" value="Unassembled WGS sequence"/>
</dbReference>